<protein>
    <recommendedName>
        <fullName evidence="12">Alpha-1,3/1,6-mannosyltransferase ALG2</fullName>
        <ecNumber evidence="12">2.4.1.132</ecNumber>
        <ecNumber evidence="12">2.4.1.257</ecNumber>
    </recommendedName>
    <alternativeName>
        <fullName evidence="12">GDP-Man:Man(1)GlcNAc(2)-PP-Dol alpha-1,3-mannosyltransferase</fullName>
    </alternativeName>
</protein>
<dbReference type="Gene3D" id="3.40.50.2000">
    <property type="entry name" value="Glycogen Phosphorylase B"/>
    <property type="match status" value="2"/>
</dbReference>
<gene>
    <name evidence="16" type="ORF">FMOSSE_LOCUS3066</name>
</gene>
<evidence type="ECO:0000256" key="4">
    <source>
        <dbReference type="ARBA" id="ARBA00022676"/>
    </source>
</evidence>
<dbReference type="AlphaFoldDB" id="A0A9N8WD88"/>
<sequence>MTSSHVLNVAFVHPDLGIGGAERLVVDAATGLQTKGHKIVIYTSHHDPTHCFKETKDGTLDVRVRGNYIIPRTFFGSFYIICAILRQIHLTLSMIFWDGTKYDVIFVDQLSASVPLLRLTGAKILFYCHFPDKLLTKRESILKKIYRYPVDLMEELTTGMADCVVVNSNFTANIFRESFPRIKHVPRVLYPGIYFDSYDKKVDLEDMSVKILETTKKFILSINRFERKKNIALAIYAFAKLRDDNLASCDQFNNLRLIIAGGYDHRVQENVNHHKELNQKALQLGLMTYTLMPGSTKLPPENAQVIFLCSFNDTQRTFLLSRALCLLYTPSNEHFGIVPVEAMYARLPVIAVNNGGPKETVNDRVTGFLCSSTPMAFSEAIASFISGKFDRDYMGEQGRKHVQKLFSLEAFVSTLEEILLQLVTVPPSSLSEPRPILPPRELPPVNYTSSRKIYQ</sequence>
<evidence type="ECO:0000256" key="8">
    <source>
        <dbReference type="ARBA" id="ARBA00022989"/>
    </source>
</evidence>
<feature type="domain" description="Glycosyltransferase subfamily 4-like N-terminal" evidence="15">
    <location>
        <begin position="18"/>
        <end position="193"/>
    </location>
</feature>
<keyword evidence="6" id="KW-0812">Transmembrane</keyword>
<evidence type="ECO:0000256" key="3">
    <source>
        <dbReference type="ARBA" id="ARBA00004922"/>
    </source>
</evidence>
<dbReference type="Proteomes" id="UP000789375">
    <property type="component" value="Unassembled WGS sequence"/>
</dbReference>
<dbReference type="EC" id="2.4.1.257" evidence="12"/>
<proteinExistence type="inferred from homology"/>
<dbReference type="InterPro" id="IPR028098">
    <property type="entry name" value="Glyco_trans_4-like_N"/>
</dbReference>
<comment type="pathway">
    <text evidence="3 12">Protein modification; protein glycosylation.</text>
</comment>
<evidence type="ECO:0000313" key="16">
    <source>
        <dbReference type="EMBL" id="CAG8481836.1"/>
    </source>
</evidence>
<comment type="caution">
    <text evidence="16">The sequence shown here is derived from an EMBL/GenBank/DDBJ whole genome shotgun (WGS) entry which is preliminary data.</text>
</comment>
<feature type="compositionally biased region" description="Polar residues" evidence="13">
    <location>
        <begin position="446"/>
        <end position="455"/>
    </location>
</feature>
<comment type="similarity">
    <text evidence="12">Belongs to the glycosyltransferase group 1 family.</text>
</comment>
<dbReference type="PANTHER" id="PTHR45918">
    <property type="entry name" value="ALPHA-1,3/1,6-MANNOSYLTRANSFERASE ALG2"/>
    <property type="match status" value="1"/>
</dbReference>
<comment type="function">
    <text evidence="1 12">Mannosylates Man(2)GlcNAc(2)-dolichol diphosphate and Man(1)GlcNAc(2)-dolichol diphosphate to form Man(3)GlcNAc(2)-dolichol diphosphate.</text>
</comment>
<comment type="subcellular location">
    <subcellularLocation>
        <location evidence="2 12">Endoplasmic reticulum membrane</location>
    </subcellularLocation>
</comment>
<dbReference type="InterPro" id="IPR001296">
    <property type="entry name" value="Glyco_trans_1"/>
</dbReference>
<feature type="region of interest" description="Disordered" evidence="13">
    <location>
        <begin position="428"/>
        <end position="455"/>
    </location>
</feature>
<evidence type="ECO:0000256" key="11">
    <source>
        <dbReference type="ARBA" id="ARBA00045104"/>
    </source>
</evidence>
<name>A0A9N8WD88_FUNMO</name>
<evidence type="ECO:0000256" key="5">
    <source>
        <dbReference type="ARBA" id="ARBA00022679"/>
    </source>
</evidence>
<dbReference type="Pfam" id="PF00534">
    <property type="entry name" value="Glycos_transf_1"/>
    <property type="match status" value="1"/>
</dbReference>
<evidence type="ECO:0000313" key="17">
    <source>
        <dbReference type="Proteomes" id="UP000789375"/>
    </source>
</evidence>
<evidence type="ECO:0000256" key="7">
    <source>
        <dbReference type="ARBA" id="ARBA00022824"/>
    </source>
</evidence>
<evidence type="ECO:0000256" key="10">
    <source>
        <dbReference type="ARBA" id="ARBA00045103"/>
    </source>
</evidence>
<dbReference type="GO" id="GO:0005789">
    <property type="term" value="C:endoplasmic reticulum membrane"/>
    <property type="evidence" value="ECO:0007669"/>
    <property type="project" value="UniProtKB-SubCell"/>
</dbReference>
<evidence type="ECO:0000256" key="12">
    <source>
        <dbReference type="RuleBase" id="RU367136"/>
    </source>
</evidence>
<evidence type="ECO:0000259" key="15">
    <source>
        <dbReference type="Pfam" id="PF13439"/>
    </source>
</evidence>
<evidence type="ECO:0000256" key="2">
    <source>
        <dbReference type="ARBA" id="ARBA00004586"/>
    </source>
</evidence>
<keyword evidence="9" id="KW-0472">Membrane</keyword>
<reference evidence="16" key="1">
    <citation type="submission" date="2021-06" db="EMBL/GenBank/DDBJ databases">
        <authorList>
            <person name="Kallberg Y."/>
            <person name="Tangrot J."/>
            <person name="Rosling A."/>
        </authorList>
    </citation>
    <scope>NUCLEOTIDE SEQUENCE</scope>
    <source>
        <strain evidence="16">87-6 pot B 2015</strain>
    </source>
</reference>
<dbReference type="Pfam" id="PF13439">
    <property type="entry name" value="Glyco_transf_4"/>
    <property type="match status" value="1"/>
</dbReference>
<dbReference type="CDD" id="cd03805">
    <property type="entry name" value="GT4_ALG2-like"/>
    <property type="match status" value="1"/>
</dbReference>
<comment type="catalytic activity">
    <reaction evidence="11 12">
        <text>an alpha-D-Man-(1-&gt;3)-beta-D-Man-(1-&gt;4)-beta-D-GlcNAc-(1-&gt;4)-alpha-D-GlcNAc-diphospho-di-trans,poly-cis-dolichol + GDP-alpha-D-mannose = an alpha-D-Man-(1-&gt;3)-[alpha-D-Man-(1-&gt;6)]-beta-D-Man-(1-&gt;4)-beta-D-GlcNAc-(1-&gt;4)-alpha-D-GlcNAc-diphospho-di-trans,poly-cis-dolichol + GDP + H(+)</text>
        <dbReference type="Rhea" id="RHEA:29519"/>
        <dbReference type="Rhea" id="RHEA-COMP:19513"/>
        <dbReference type="Rhea" id="RHEA-COMP:19515"/>
        <dbReference type="ChEBI" id="CHEBI:15378"/>
        <dbReference type="ChEBI" id="CHEBI:57527"/>
        <dbReference type="ChEBI" id="CHEBI:58189"/>
        <dbReference type="ChEBI" id="CHEBI:132510"/>
        <dbReference type="ChEBI" id="CHEBI:132511"/>
        <dbReference type="EC" id="2.4.1.257"/>
    </reaction>
    <physiologicalReaction direction="left-to-right" evidence="11 12">
        <dbReference type="Rhea" id="RHEA:29520"/>
    </physiologicalReaction>
</comment>
<evidence type="ECO:0000259" key="14">
    <source>
        <dbReference type="Pfam" id="PF00534"/>
    </source>
</evidence>
<feature type="domain" description="Glycosyl transferase family 1" evidence="14">
    <location>
        <begin position="211"/>
        <end position="401"/>
    </location>
</feature>
<accession>A0A9N8WD88</accession>
<dbReference type="InterPro" id="IPR027054">
    <property type="entry name" value="ALG2"/>
</dbReference>
<dbReference type="GO" id="GO:0102704">
    <property type="term" value="F:GDP-Man:Man(2)GlcNAc(2)-PP-Dol alpha-1,6-mannosyltransferase activity"/>
    <property type="evidence" value="ECO:0007669"/>
    <property type="project" value="UniProtKB-UniRule"/>
</dbReference>
<dbReference type="GO" id="GO:0004378">
    <property type="term" value="F:GDP-Man:Man(1)GlcNAc(2)-PP-Dol alpha-1,3-mannosyltransferase activity"/>
    <property type="evidence" value="ECO:0007669"/>
    <property type="project" value="UniProtKB-UniRule"/>
</dbReference>
<dbReference type="PANTHER" id="PTHR45918:SF1">
    <property type="entry name" value="ALPHA-1,3_1,6-MANNOSYLTRANSFERASE ALG2"/>
    <property type="match status" value="1"/>
</dbReference>
<keyword evidence="5 12" id="KW-0808">Transferase</keyword>
<keyword evidence="7 12" id="KW-0256">Endoplasmic reticulum</keyword>
<evidence type="ECO:0000256" key="13">
    <source>
        <dbReference type="SAM" id="MobiDB-lite"/>
    </source>
</evidence>
<dbReference type="SUPFAM" id="SSF53756">
    <property type="entry name" value="UDP-Glycosyltransferase/glycogen phosphorylase"/>
    <property type="match status" value="1"/>
</dbReference>
<dbReference type="EMBL" id="CAJVPP010000430">
    <property type="protein sequence ID" value="CAG8481836.1"/>
    <property type="molecule type" value="Genomic_DNA"/>
</dbReference>
<keyword evidence="4 12" id="KW-0328">Glycosyltransferase</keyword>
<keyword evidence="17" id="KW-1185">Reference proteome</keyword>
<keyword evidence="8" id="KW-1133">Transmembrane helix</keyword>
<evidence type="ECO:0000256" key="6">
    <source>
        <dbReference type="ARBA" id="ARBA00022692"/>
    </source>
</evidence>
<dbReference type="EC" id="2.4.1.132" evidence="12"/>
<organism evidence="16 17">
    <name type="scientific">Funneliformis mosseae</name>
    <name type="common">Endomycorrhizal fungus</name>
    <name type="synonym">Glomus mosseae</name>
    <dbReference type="NCBI Taxonomy" id="27381"/>
    <lineage>
        <taxon>Eukaryota</taxon>
        <taxon>Fungi</taxon>
        <taxon>Fungi incertae sedis</taxon>
        <taxon>Mucoromycota</taxon>
        <taxon>Glomeromycotina</taxon>
        <taxon>Glomeromycetes</taxon>
        <taxon>Glomerales</taxon>
        <taxon>Glomeraceae</taxon>
        <taxon>Funneliformis</taxon>
    </lineage>
</organism>
<evidence type="ECO:0000256" key="9">
    <source>
        <dbReference type="ARBA" id="ARBA00023136"/>
    </source>
</evidence>
<evidence type="ECO:0000256" key="1">
    <source>
        <dbReference type="ARBA" id="ARBA00003142"/>
    </source>
</evidence>
<comment type="catalytic activity">
    <reaction evidence="10 12">
        <text>a beta-D-Man-(1-&gt;4)-beta-D-GlcNAc-(1-&gt;4)-alpha-D-GlcNAc-diphospho-di-trans,poly-cis-dolichol + GDP-alpha-D-mannose = an alpha-D-Man-(1-&gt;3)-beta-D-Man-(1-&gt;4)-beta-D-GlcNAc-(1-&gt;4)-alpha-D-GlcNAc-diphospho-di-trans,poly-cis-dolichol + GDP + H(+)</text>
        <dbReference type="Rhea" id="RHEA:29515"/>
        <dbReference type="Rhea" id="RHEA-COMP:19511"/>
        <dbReference type="Rhea" id="RHEA-COMP:19513"/>
        <dbReference type="ChEBI" id="CHEBI:15378"/>
        <dbReference type="ChEBI" id="CHEBI:57527"/>
        <dbReference type="ChEBI" id="CHEBI:58189"/>
        <dbReference type="ChEBI" id="CHEBI:58472"/>
        <dbReference type="ChEBI" id="CHEBI:132510"/>
        <dbReference type="EC" id="2.4.1.132"/>
    </reaction>
    <physiologicalReaction direction="left-to-right" evidence="10 12">
        <dbReference type="Rhea" id="RHEA:29516"/>
    </physiologicalReaction>
</comment>